<feature type="transmembrane region" description="Helical" evidence="6">
    <location>
        <begin position="84"/>
        <end position="102"/>
    </location>
</feature>
<feature type="domain" description="EamA" evidence="7">
    <location>
        <begin position="172"/>
        <end position="309"/>
    </location>
</feature>
<dbReference type="SUPFAM" id="SSF103481">
    <property type="entry name" value="Multidrug resistance efflux transporter EmrE"/>
    <property type="match status" value="2"/>
</dbReference>
<dbReference type="InterPro" id="IPR050638">
    <property type="entry name" value="AA-Vitamin_Transporters"/>
</dbReference>
<name>A0A1G8MPW4_9FLAO</name>
<organism evidence="8 9">
    <name type="scientific">Chryseobacterium taeanense</name>
    <dbReference type="NCBI Taxonomy" id="311334"/>
    <lineage>
        <taxon>Bacteria</taxon>
        <taxon>Pseudomonadati</taxon>
        <taxon>Bacteroidota</taxon>
        <taxon>Flavobacteriia</taxon>
        <taxon>Flavobacteriales</taxon>
        <taxon>Weeksellaceae</taxon>
        <taxon>Chryseobacterium group</taxon>
        <taxon>Chryseobacterium</taxon>
    </lineage>
</organism>
<comment type="similarity">
    <text evidence="2">Belongs to the EamA transporter family.</text>
</comment>
<dbReference type="EMBL" id="FNDW01000012">
    <property type="protein sequence ID" value="SDI69907.1"/>
    <property type="molecule type" value="Genomic_DNA"/>
</dbReference>
<evidence type="ECO:0000256" key="2">
    <source>
        <dbReference type="ARBA" id="ARBA00007362"/>
    </source>
</evidence>
<feature type="transmembrane region" description="Helical" evidence="6">
    <location>
        <begin position="53"/>
        <end position="72"/>
    </location>
</feature>
<proteinExistence type="inferred from homology"/>
<dbReference type="InterPro" id="IPR037185">
    <property type="entry name" value="EmrE-like"/>
</dbReference>
<feature type="transmembrane region" description="Helical" evidence="6">
    <location>
        <begin position="108"/>
        <end position="133"/>
    </location>
</feature>
<dbReference type="Pfam" id="PF00892">
    <property type="entry name" value="EamA"/>
    <property type="match status" value="2"/>
</dbReference>
<gene>
    <name evidence="8" type="ORF">SAMN05421846_1122</name>
</gene>
<dbReference type="PANTHER" id="PTHR32322">
    <property type="entry name" value="INNER MEMBRANE TRANSPORTER"/>
    <property type="match status" value="1"/>
</dbReference>
<feature type="domain" description="EamA" evidence="7">
    <location>
        <begin position="28"/>
        <end position="158"/>
    </location>
</feature>
<evidence type="ECO:0000256" key="1">
    <source>
        <dbReference type="ARBA" id="ARBA00004141"/>
    </source>
</evidence>
<feature type="transmembrane region" description="Helical" evidence="6">
    <location>
        <begin position="235"/>
        <end position="257"/>
    </location>
</feature>
<dbReference type="InterPro" id="IPR000620">
    <property type="entry name" value="EamA_dom"/>
</dbReference>
<evidence type="ECO:0000313" key="9">
    <source>
        <dbReference type="Proteomes" id="UP000198869"/>
    </source>
</evidence>
<keyword evidence="9" id="KW-1185">Reference proteome</keyword>
<evidence type="ECO:0000256" key="5">
    <source>
        <dbReference type="ARBA" id="ARBA00023136"/>
    </source>
</evidence>
<reference evidence="9" key="1">
    <citation type="submission" date="2016-10" db="EMBL/GenBank/DDBJ databases">
        <authorList>
            <person name="Varghese N."/>
            <person name="Submissions S."/>
        </authorList>
    </citation>
    <scope>NUCLEOTIDE SEQUENCE [LARGE SCALE GENOMIC DNA]</scope>
    <source>
        <strain evidence="9">DSM 17071</strain>
    </source>
</reference>
<sequence>MYLFYALFCFVIHQFTMGNHKNWLAFAALAVVCLVWGTTYFAIRIGVETFPPFLFAAVRQVIAGGILLLVLQLTGNLKLSKKDFVHQSVPGVLMVALGNGVIGWCERYISSGLAALILSLIPVFVVVISYLFGFDRRKPHWLIVTGLVLGCLGITLIFKDNLKDIANPEYFMGMLIAFGACLAWASGSVYAKYKIPNSKNVLQNAALQLFSGGIALFAFSAFLDDYTELKTVTSSSIWALVYLIIVGSIIAYSAFVYALKHLPIGISSLYAYINPFIAIILGFLFLNEKLTGITLCALVATLGGVYCVNKGYQKMVKK</sequence>
<evidence type="ECO:0000256" key="6">
    <source>
        <dbReference type="SAM" id="Phobius"/>
    </source>
</evidence>
<comment type="subcellular location">
    <subcellularLocation>
        <location evidence="1">Membrane</location>
        <topology evidence="1">Multi-pass membrane protein</topology>
    </subcellularLocation>
</comment>
<feature type="transmembrane region" description="Helical" evidence="6">
    <location>
        <begin position="140"/>
        <end position="158"/>
    </location>
</feature>
<keyword evidence="3 6" id="KW-0812">Transmembrane</keyword>
<dbReference type="AlphaFoldDB" id="A0A1G8MPW4"/>
<evidence type="ECO:0000313" key="8">
    <source>
        <dbReference type="EMBL" id="SDI69907.1"/>
    </source>
</evidence>
<evidence type="ECO:0000256" key="4">
    <source>
        <dbReference type="ARBA" id="ARBA00022989"/>
    </source>
</evidence>
<dbReference type="Proteomes" id="UP000198869">
    <property type="component" value="Unassembled WGS sequence"/>
</dbReference>
<dbReference type="PANTHER" id="PTHR32322:SF2">
    <property type="entry name" value="EAMA DOMAIN-CONTAINING PROTEIN"/>
    <property type="match status" value="1"/>
</dbReference>
<feature type="transmembrane region" description="Helical" evidence="6">
    <location>
        <begin position="292"/>
        <end position="309"/>
    </location>
</feature>
<evidence type="ECO:0000259" key="7">
    <source>
        <dbReference type="Pfam" id="PF00892"/>
    </source>
</evidence>
<feature type="transmembrane region" description="Helical" evidence="6">
    <location>
        <begin position="269"/>
        <end position="286"/>
    </location>
</feature>
<evidence type="ECO:0000256" key="3">
    <source>
        <dbReference type="ARBA" id="ARBA00022692"/>
    </source>
</evidence>
<feature type="transmembrane region" description="Helical" evidence="6">
    <location>
        <begin position="23"/>
        <end position="47"/>
    </location>
</feature>
<accession>A0A1G8MPW4</accession>
<keyword evidence="5 6" id="KW-0472">Membrane</keyword>
<feature type="transmembrane region" description="Helical" evidence="6">
    <location>
        <begin position="205"/>
        <end position="223"/>
    </location>
</feature>
<keyword evidence="4 6" id="KW-1133">Transmembrane helix</keyword>
<feature type="transmembrane region" description="Helical" evidence="6">
    <location>
        <begin position="170"/>
        <end position="193"/>
    </location>
</feature>
<protein>
    <submittedName>
        <fullName evidence="8">Permease of the drug/metabolite transporter (DMT) superfamily</fullName>
    </submittedName>
</protein>
<dbReference type="GO" id="GO:0016020">
    <property type="term" value="C:membrane"/>
    <property type="evidence" value="ECO:0007669"/>
    <property type="project" value="UniProtKB-SubCell"/>
</dbReference>
<dbReference type="STRING" id="311334.SAMN05421846_1122"/>